<keyword evidence="6 10" id="KW-0274">FAD</keyword>
<proteinExistence type="inferred from homology"/>
<evidence type="ECO:0000256" key="2">
    <source>
        <dbReference type="ARBA" id="ARBA00016337"/>
    </source>
</evidence>
<comment type="similarity">
    <text evidence="10">Belongs to the ApbE family.</text>
</comment>
<evidence type="ECO:0000256" key="10">
    <source>
        <dbReference type="PIRNR" id="PIRNR006268"/>
    </source>
</evidence>
<keyword evidence="12" id="KW-0732">Signal</keyword>
<evidence type="ECO:0000256" key="5">
    <source>
        <dbReference type="ARBA" id="ARBA00022723"/>
    </source>
</evidence>
<dbReference type="RefSeq" id="WP_161075439.1">
    <property type="nucleotide sequence ID" value="NZ_WWCU01000057.1"/>
</dbReference>
<dbReference type="Pfam" id="PF02424">
    <property type="entry name" value="ApbE"/>
    <property type="match status" value="1"/>
</dbReference>
<name>A0A7X4KR97_9BURK</name>
<accession>A0A7X4KR97</accession>
<keyword evidence="14" id="KW-1185">Reference proteome</keyword>
<evidence type="ECO:0000313" key="14">
    <source>
        <dbReference type="Proteomes" id="UP000450676"/>
    </source>
</evidence>
<evidence type="ECO:0000256" key="6">
    <source>
        <dbReference type="ARBA" id="ARBA00022827"/>
    </source>
</evidence>
<feature type="signal peptide" evidence="12">
    <location>
        <begin position="1"/>
        <end position="19"/>
    </location>
</feature>
<dbReference type="GO" id="GO:0046872">
    <property type="term" value="F:metal ion binding"/>
    <property type="evidence" value="ECO:0007669"/>
    <property type="project" value="UniProtKB-UniRule"/>
</dbReference>
<dbReference type="InterPro" id="IPR024932">
    <property type="entry name" value="ApbE"/>
</dbReference>
<keyword evidence="3 10" id="KW-0285">Flavoprotein</keyword>
<comment type="cofactor">
    <cofactor evidence="11">
        <name>Mg(2+)</name>
        <dbReference type="ChEBI" id="CHEBI:18420"/>
    </cofactor>
    <cofactor evidence="11">
        <name>Mn(2+)</name>
        <dbReference type="ChEBI" id="CHEBI:29035"/>
    </cofactor>
    <text evidence="11">Magnesium. Can also use manganese.</text>
</comment>
<dbReference type="Proteomes" id="UP000450676">
    <property type="component" value="Unassembled WGS sequence"/>
</dbReference>
<evidence type="ECO:0000256" key="4">
    <source>
        <dbReference type="ARBA" id="ARBA00022679"/>
    </source>
</evidence>
<evidence type="ECO:0000256" key="9">
    <source>
        <dbReference type="ARBA" id="ARBA00048540"/>
    </source>
</evidence>
<dbReference type="PANTHER" id="PTHR30040">
    <property type="entry name" value="THIAMINE BIOSYNTHESIS LIPOPROTEIN APBE"/>
    <property type="match status" value="1"/>
</dbReference>
<dbReference type="EMBL" id="WWCU01000057">
    <property type="protein sequence ID" value="MYN11171.1"/>
    <property type="molecule type" value="Genomic_DNA"/>
</dbReference>
<evidence type="ECO:0000256" key="8">
    <source>
        <dbReference type="ARBA" id="ARBA00031306"/>
    </source>
</evidence>
<evidence type="ECO:0000256" key="7">
    <source>
        <dbReference type="ARBA" id="ARBA00022842"/>
    </source>
</evidence>
<feature type="binding site" evidence="11">
    <location>
        <position position="169"/>
    </location>
    <ligand>
        <name>Mg(2+)</name>
        <dbReference type="ChEBI" id="CHEBI:18420"/>
    </ligand>
</feature>
<comment type="caution">
    <text evidence="13">The sequence shown here is derived from an EMBL/GenBank/DDBJ whole genome shotgun (WGS) entry which is preliminary data.</text>
</comment>
<keyword evidence="4 10" id="KW-0808">Transferase</keyword>
<dbReference type="PIRSF" id="PIRSF006268">
    <property type="entry name" value="ApbE"/>
    <property type="match status" value="1"/>
</dbReference>
<evidence type="ECO:0000256" key="11">
    <source>
        <dbReference type="PIRSR" id="PIRSR006268-2"/>
    </source>
</evidence>
<dbReference type="PANTHER" id="PTHR30040:SF2">
    <property type="entry name" value="FAD:PROTEIN FMN TRANSFERASE"/>
    <property type="match status" value="1"/>
</dbReference>
<keyword evidence="7 10" id="KW-0460">Magnesium</keyword>
<evidence type="ECO:0000256" key="12">
    <source>
        <dbReference type="SAM" id="SignalP"/>
    </source>
</evidence>
<dbReference type="InterPro" id="IPR003374">
    <property type="entry name" value="ApbE-like_sf"/>
</dbReference>
<dbReference type="GO" id="GO:0016740">
    <property type="term" value="F:transferase activity"/>
    <property type="evidence" value="ECO:0007669"/>
    <property type="project" value="UniProtKB-UniRule"/>
</dbReference>
<feature type="binding site" evidence="11">
    <location>
        <position position="279"/>
    </location>
    <ligand>
        <name>Mg(2+)</name>
        <dbReference type="ChEBI" id="CHEBI:18420"/>
    </ligand>
</feature>
<dbReference type="EC" id="2.7.1.180" evidence="1 10"/>
<evidence type="ECO:0000313" key="13">
    <source>
        <dbReference type="EMBL" id="MYN11171.1"/>
    </source>
</evidence>
<keyword evidence="5 10" id="KW-0479">Metal-binding</keyword>
<gene>
    <name evidence="13" type="ORF">GTP77_28020</name>
</gene>
<reference evidence="13 14" key="1">
    <citation type="submission" date="2019-12" db="EMBL/GenBank/DDBJ databases">
        <title>Novel species isolated from a subtropical stream in China.</title>
        <authorList>
            <person name="Lu H."/>
        </authorList>
    </citation>
    <scope>NUCLEOTIDE SEQUENCE [LARGE SCALE GENOMIC DNA]</scope>
    <source>
        <strain evidence="13 14">FT127W</strain>
    </source>
</reference>
<evidence type="ECO:0000256" key="3">
    <source>
        <dbReference type="ARBA" id="ARBA00022630"/>
    </source>
</evidence>
<dbReference type="SUPFAM" id="SSF143631">
    <property type="entry name" value="ApbE-like"/>
    <property type="match status" value="1"/>
</dbReference>
<dbReference type="Gene3D" id="3.10.520.10">
    <property type="entry name" value="ApbE-like domains"/>
    <property type="match status" value="1"/>
</dbReference>
<feature type="chain" id="PRO_5039944484" description="FAD:protein FMN transferase" evidence="12">
    <location>
        <begin position="20"/>
        <end position="327"/>
    </location>
</feature>
<comment type="catalytic activity">
    <reaction evidence="9 10">
        <text>L-threonyl-[protein] + FAD = FMN-L-threonyl-[protein] + AMP + H(+)</text>
        <dbReference type="Rhea" id="RHEA:36847"/>
        <dbReference type="Rhea" id="RHEA-COMP:11060"/>
        <dbReference type="Rhea" id="RHEA-COMP:11061"/>
        <dbReference type="ChEBI" id="CHEBI:15378"/>
        <dbReference type="ChEBI" id="CHEBI:30013"/>
        <dbReference type="ChEBI" id="CHEBI:57692"/>
        <dbReference type="ChEBI" id="CHEBI:74257"/>
        <dbReference type="ChEBI" id="CHEBI:456215"/>
        <dbReference type="EC" id="2.7.1.180"/>
    </reaction>
</comment>
<organism evidence="13 14">
    <name type="scientific">Pseudoduganella aquatica</name>
    <dbReference type="NCBI Taxonomy" id="2660641"/>
    <lineage>
        <taxon>Bacteria</taxon>
        <taxon>Pseudomonadati</taxon>
        <taxon>Pseudomonadota</taxon>
        <taxon>Betaproteobacteria</taxon>
        <taxon>Burkholderiales</taxon>
        <taxon>Oxalobacteraceae</taxon>
        <taxon>Telluria group</taxon>
        <taxon>Pseudoduganella</taxon>
    </lineage>
</organism>
<evidence type="ECO:0000256" key="1">
    <source>
        <dbReference type="ARBA" id="ARBA00011955"/>
    </source>
</evidence>
<sequence>MKRRTVLAASMGLLAGAGAASPPARLHKAAAQAFGTTITVTVAHDDGAQAQAAMAAALHEAQAVDKLMSIYHPASQVFRLNRDGALTEPDARLLVVLAQARALSQLTDGAFDVTVQPLWLAYSEAARRGLLPDAQVLRQARSRVGWRNLSFRRSEARFLLPGMSITLNGLAQGYAADLALAALRRHGIRNALLDTGEFAASGMKAPGQLWALGIRDPRDSQSCTDIVLARDRCIATSGDYEAVFTQDRVHHHIFDPERGDSPPELAGVTVLAPSALLADGLSTAFMVMGAKKSHALAGRLPGIDLLTVDKQGNARRSPGFAAAAVPA</sequence>
<feature type="binding site" evidence="11">
    <location>
        <position position="283"/>
    </location>
    <ligand>
        <name>Mg(2+)</name>
        <dbReference type="ChEBI" id="CHEBI:18420"/>
    </ligand>
</feature>
<dbReference type="AlphaFoldDB" id="A0A7X4KR97"/>
<protein>
    <recommendedName>
        <fullName evidence="2 10">FAD:protein FMN transferase</fullName>
        <ecNumber evidence="1 10">2.7.1.180</ecNumber>
    </recommendedName>
    <alternativeName>
        <fullName evidence="8 10">Flavin transferase</fullName>
    </alternativeName>
</protein>